<feature type="region of interest" description="Disordered" evidence="3">
    <location>
        <begin position="1"/>
        <end position="32"/>
    </location>
</feature>
<dbReference type="PANTHER" id="PTHR31147:SF66">
    <property type="entry name" value="OS05G0315700 PROTEIN"/>
    <property type="match status" value="1"/>
</dbReference>
<dbReference type="EMBL" id="JAUUTY010000005">
    <property type="protein sequence ID" value="KAK1626009.1"/>
    <property type="molecule type" value="Genomic_DNA"/>
</dbReference>
<accession>A0AAD8RJ19</accession>
<evidence type="ECO:0000313" key="4">
    <source>
        <dbReference type="EMBL" id="KAK1626009.1"/>
    </source>
</evidence>
<keyword evidence="5" id="KW-1185">Reference proteome</keyword>
<dbReference type="Proteomes" id="UP001231189">
    <property type="component" value="Unassembled WGS sequence"/>
</dbReference>
<evidence type="ECO:0000256" key="2">
    <source>
        <dbReference type="ARBA" id="ARBA00022679"/>
    </source>
</evidence>
<dbReference type="InterPro" id="IPR023213">
    <property type="entry name" value="CAT-like_dom_sf"/>
</dbReference>
<gene>
    <name evidence="4" type="ORF">QYE76_000324</name>
</gene>
<proteinExistence type="inferred from homology"/>
<dbReference type="Gene3D" id="3.30.559.10">
    <property type="entry name" value="Chloramphenicol acetyltransferase-like domain"/>
    <property type="match status" value="2"/>
</dbReference>
<sequence>MATLAYEVRRRDPELVGPASETPRETKSMSDLDSMDVMRSQASTALFYRGGEGEDGADPAGVIRRALGEALVHYYPLAGRLREIEGRKLVVDCTGEGVLFVEADADVKLADLEAAGLRPPFPCMDQLLFDVEGSNGILNSPLLLVQVTRLLCGGFVLALRCNHAMCDAIGIAQFINAVSELARGLPTITVKPVWCRELILTRDPVVPRPSVPRTKPDVLPPPMVERSFTFRASDVVTMKKSLPLPLCDTATSFEILAAFLWRARTTALDVPPGDIAPLVIGVNFRGDARLSLPEGYYGNAVTTSTVLADAAVLRNGSLGDAVALVRQGKAAGATEYFRSVTNGTEARGSRTFNPANLFAVSDTRNIGFHRMDFGWGEPVFAGPITTFFPMCYFIRVKDHDGEDTFVMPLMLPQLTMDRFAAEVKRSLLEDAKHM</sequence>
<evidence type="ECO:0000256" key="1">
    <source>
        <dbReference type="ARBA" id="ARBA00009861"/>
    </source>
</evidence>
<reference evidence="4" key="1">
    <citation type="submission" date="2023-07" db="EMBL/GenBank/DDBJ databases">
        <title>A chromosome-level genome assembly of Lolium multiflorum.</title>
        <authorList>
            <person name="Chen Y."/>
            <person name="Copetti D."/>
            <person name="Kolliker R."/>
            <person name="Studer B."/>
        </authorList>
    </citation>
    <scope>NUCLEOTIDE SEQUENCE</scope>
    <source>
        <strain evidence="4">02402/16</strain>
        <tissue evidence="4">Leaf</tissue>
    </source>
</reference>
<keyword evidence="2" id="KW-0808">Transferase</keyword>
<protein>
    <submittedName>
        <fullName evidence="4">Uncharacterized protein</fullName>
    </submittedName>
</protein>
<dbReference type="InterPro" id="IPR050898">
    <property type="entry name" value="Plant_acyltransferase"/>
</dbReference>
<dbReference type="GO" id="GO:0016747">
    <property type="term" value="F:acyltransferase activity, transferring groups other than amino-acyl groups"/>
    <property type="evidence" value="ECO:0007669"/>
    <property type="project" value="UniProtKB-ARBA"/>
</dbReference>
<comment type="similarity">
    <text evidence="1">Belongs to the plant acyltransferase family.</text>
</comment>
<name>A0AAD8RJ19_LOLMU</name>
<dbReference type="PANTHER" id="PTHR31147">
    <property type="entry name" value="ACYL TRANSFERASE 4"/>
    <property type="match status" value="1"/>
</dbReference>
<comment type="caution">
    <text evidence="4">The sequence shown here is derived from an EMBL/GenBank/DDBJ whole genome shotgun (WGS) entry which is preliminary data.</text>
</comment>
<evidence type="ECO:0000256" key="3">
    <source>
        <dbReference type="SAM" id="MobiDB-lite"/>
    </source>
</evidence>
<dbReference type="AlphaFoldDB" id="A0AAD8RJ19"/>
<evidence type="ECO:0000313" key="5">
    <source>
        <dbReference type="Proteomes" id="UP001231189"/>
    </source>
</evidence>
<dbReference type="Pfam" id="PF02458">
    <property type="entry name" value="Transferase"/>
    <property type="match status" value="1"/>
</dbReference>
<organism evidence="4 5">
    <name type="scientific">Lolium multiflorum</name>
    <name type="common">Italian ryegrass</name>
    <name type="synonym">Lolium perenne subsp. multiflorum</name>
    <dbReference type="NCBI Taxonomy" id="4521"/>
    <lineage>
        <taxon>Eukaryota</taxon>
        <taxon>Viridiplantae</taxon>
        <taxon>Streptophyta</taxon>
        <taxon>Embryophyta</taxon>
        <taxon>Tracheophyta</taxon>
        <taxon>Spermatophyta</taxon>
        <taxon>Magnoliopsida</taxon>
        <taxon>Liliopsida</taxon>
        <taxon>Poales</taxon>
        <taxon>Poaceae</taxon>
        <taxon>BOP clade</taxon>
        <taxon>Pooideae</taxon>
        <taxon>Poodae</taxon>
        <taxon>Poeae</taxon>
        <taxon>Poeae Chloroplast Group 2 (Poeae type)</taxon>
        <taxon>Loliodinae</taxon>
        <taxon>Loliinae</taxon>
        <taxon>Lolium</taxon>
    </lineage>
</organism>